<dbReference type="PANTHER" id="PTHR37422:SF13">
    <property type="entry name" value="LIPOPOLYSACCHARIDE BIOSYNTHESIS PROTEIN PA4999-RELATED"/>
    <property type="match status" value="1"/>
</dbReference>
<keyword evidence="4 5" id="KW-0472">Membrane</keyword>
<feature type="transmembrane region" description="Helical" evidence="5">
    <location>
        <begin position="108"/>
        <end position="126"/>
    </location>
</feature>
<dbReference type="EMBL" id="CP025096">
    <property type="protein sequence ID" value="AUD06891.1"/>
    <property type="molecule type" value="Genomic_DNA"/>
</dbReference>
<dbReference type="PANTHER" id="PTHR37422">
    <property type="entry name" value="TEICHURONIC ACID BIOSYNTHESIS PROTEIN TUAE"/>
    <property type="match status" value="1"/>
</dbReference>
<feature type="transmembrane region" description="Helical" evidence="5">
    <location>
        <begin position="345"/>
        <end position="365"/>
    </location>
</feature>
<dbReference type="InterPro" id="IPR007016">
    <property type="entry name" value="O-antigen_ligase-rel_domated"/>
</dbReference>
<evidence type="ECO:0000256" key="4">
    <source>
        <dbReference type="ARBA" id="ARBA00023136"/>
    </source>
</evidence>
<evidence type="ECO:0000313" key="7">
    <source>
        <dbReference type="EMBL" id="AUD06891.1"/>
    </source>
</evidence>
<feature type="transmembrane region" description="Helical" evidence="5">
    <location>
        <begin position="406"/>
        <end position="424"/>
    </location>
</feature>
<comment type="subcellular location">
    <subcellularLocation>
        <location evidence="1">Membrane</location>
        <topology evidence="1">Multi-pass membrane protein</topology>
    </subcellularLocation>
</comment>
<feature type="transmembrane region" description="Helical" evidence="5">
    <location>
        <begin position="254"/>
        <end position="277"/>
    </location>
</feature>
<accession>A0A2K8ZAJ4</accession>
<keyword evidence="2 5" id="KW-0812">Transmembrane</keyword>
<dbReference type="GO" id="GO:0016020">
    <property type="term" value="C:membrane"/>
    <property type="evidence" value="ECO:0007669"/>
    <property type="project" value="UniProtKB-SubCell"/>
</dbReference>
<proteinExistence type="predicted"/>
<feature type="transmembrane region" description="Helical" evidence="5">
    <location>
        <begin position="187"/>
        <end position="204"/>
    </location>
</feature>
<evidence type="ECO:0000256" key="5">
    <source>
        <dbReference type="SAM" id="Phobius"/>
    </source>
</evidence>
<evidence type="ECO:0000313" key="8">
    <source>
        <dbReference type="Proteomes" id="UP000232883"/>
    </source>
</evidence>
<name>A0A2K8ZAJ4_9BACT</name>
<evidence type="ECO:0000256" key="2">
    <source>
        <dbReference type="ARBA" id="ARBA00022692"/>
    </source>
</evidence>
<dbReference type="AlphaFoldDB" id="A0A2K8ZAJ4"/>
<evidence type="ECO:0000256" key="3">
    <source>
        <dbReference type="ARBA" id="ARBA00022989"/>
    </source>
</evidence>
<dbReference type="Pfam" id="PF04932">
    <property type="entry name" value="Wzy_C"/>
    <property type="match status" value="1"/>
</dbReference>
<feature type="transmembrane region" description="Helical" evidence="5">
    <location>
        <begin position="48"/>
        <end position="67"/>
    </location>
</feature>
<dbReference type="InterPro" id="IPR051533">
    <property type="entry name" value="WaaL-like"/>
</dbReference>
<evidence type="ECO:0000259" key="6">
    <source>
        <dbReference type="Pfam" id="PF04932"/>
    </source>
</evidence>
<feature type="transmembrane region" description="Helical" evidence="5">
    <location>
        <begin position="211"/>
        <end position="226"/>
    </location>
</feature>
<evidence type="ECO:0000256" key="1">
    <source>
        <dbReference type="ARBA" id="ARBA00004141"/>
    </source>
</evidence>
<feature type="transmembrane region" description="Helical" evidence="5">
    <location>
        <begin position="79"/>
        <end position="102"/>
    </location>
</feature>
<keyword evidence="3 5" id="KW-1133">Transmembrane helix</keyword>
<keyword evidence="8" id="KW-1185">Reference proteome</keyword>
<dbReference type="Proteomes" id="UP000232883">
    <property type="component" value="Chromosome"/>
</dbReference>
<reference evidence="7 8" key="1">
    <citation type="submission" date="2017-11" db="EMBL/GenBank/DDBJ databases">
        <title>Taxonomic description and genome sequences of Spirosoma HA7 sp. nov., isolated from pollen microhabitat of Corylus avellana.</title>
        <authorList>
            <person name="Ambika Manirajan B."/>
            <person name="Suarez C."/>
            <person name="Ratering S."/>
            <person name="Geissler-Plaum R."/>
            <person name="Cardinale M."/>
            <person name="Sylvia S."/>
        </authorList>
    </citation>
    <scope>NUCLEOTIDE SEQUENCE [LARGE SCALE GENOMIC DNA]</scope>
    <source>
        <strain evidence="7 8">HA7</strain>
    </source>
</reference>
<feature type="transmembrane region" description="Helical" evidence="5">
    <location>
        <begin position="232"/>
        <end position="247"/>
    </location>
</feature>
<feature type="transmembrane region" description="Helical" evidence="5">
    <location>
        <begin position="377"/>
        <end position="394"/>
    </location>
</feature>
<feature type="domain" description="O-antigen ligase-related" evidence="6">
    <location>
        <begin position="217"/>
        <end position="358"/>
    </location>
</feature>
<dbReference type="KEGG" id="spir:CWM47_36645"/>
<sequence length="437" mass="50712">MSLKHILALSTLLLFIICFHTANNKKKSYVTLVLVFFPLIDLHITNEKYGTFTVFDGFSYYILIILIKDFVLNLNFKQIYFILFCILTVVLCVSCILSEFFLPSLLNTIKYLSIFLYAQIVIDVCKNDHKFIEHIVKYLKISCLLSIIFFVIQLSVGLKFSFYPELNPNTIESGMIRYPSFFYDSQMYSQFLSMCGFLFLFRIGKDETRKIIYKTVIFLIVVTVIFMTGGRAGFLGLCGGIFLLTISSKAKFRIFIFTVCVFSYLVINNFPQAFVIFNRSEAIDDSFNIRSRIWSEAYQTFELNPIWGVGVGQYENYNLLNYNYLYNIVNDKFVYYGTESGYLKILAECGILGFIIIFIIILLPIIKSVKFYIRKKVNYNIMFLIAGIIAWMIAFITSNTLDDKRIVVLLSTMLCLLILAEKLANNKYVHKNRITHI</sequence>
<gene>
    <name evidence="7" type="ORF">CWM47_36645</name>
</gene>
<organism evidence="7 8">
    <name type="scientific">Spirosoma pollinicola</name>
    <dbReference type="NCBI Taxonomy" id="2057025"/>
    <lineage>
        <taxon>Bacteria</taxon>
        <taxon>Pseudomonadati</taxon>
        <taxon>Bacteroidota</taxon>
        <taxon>Cytophagia</taxon>
        <taxon>Cytophagales</taxon>
        <taxon>Cytophagaceae</taxon>
        <taxon>Spirosoma</taxon>
    </lineage>
</organism>
<feature type="transmembrane region" description="Helical" evidence="5">
    <location>
        <begin position="138"/>
        <end position="158"/>
    </location>
</feature>
<protein>
    <recommendedName>
        <fullName evidence="6">O-antigen ligase-related domain-containing protein</fullName>
    </recommendedName>
</protein>